<sequence length="99" mass="11540">MSALEELQISTAQVKKNLTKLLILHSTNQAFIEERQHENHKEIPLVVCPGEEWWQYRGVGVLFFWSDRKGLVRTDVKIDGAKYRTIVEVNLLDEVKTFN</sequence>
<gene>
    <name evidence="1" type="ORF">ILYODFUR_008849</name>
</gene>
<dbReference type="EMBL" id="JAHRIQ010104874">
    <property type="protein sequence ID" value="MEQ2254942.1"/>
    <property type="molecule type" value="Genomic_DNA"/>
</dbReference>
<organism evidence="1 2">
    <name type="scientific">Ilyodon furcidens</name>
    <name type="common">goldbreast splitfin</name>
    <dbReference type="NCBI Taxonomy" id="33524"/>
    <lineage>
        <taxon>Eukaryota</taxon>
        <taxon>Metazoa</taxon>
        <taxon>Chordata</taxon>
        <taxon>Craniata</taxon>
        <taxon>Vertebrata</taxon>
        <taxon>Euteleostomi</taxon>
        <taxon>Actinopterygii</taxon>
        <taxon>Neopterygii</taxon>
        <taxon>Teleostei</taxon>
        <taxon>Neoteleostei</taxon>
        <taxon>Acanthomorphata</taxon>
        <taxon>Ovalentaria</taxon>
        <taxon>Atherinomorphae</taxon>
        <taxon>Cyprinodontiformes</taxon>
        <taxon>Goodeidae</taxon>
        <taxon>Ilyodon</taxon>
    </lineage>
</organism>
<comment type="caution">
    <text evidence="1">The sequence shown here is derived from an EMBL/GenBank/DDBJ whole genome shotgun (WGS) entry which is preliminary data.</text>
</comment>
<proteinExistence type="predicted"/>
<evidence type="ECO:0000313" key="2">
    <source>
        <dbReference type="Proteomes" id="UP001482620"/>
    </source>
</evidence>
<dbReference type="Proteomes" id="UP001482620">
    <property type="component" value="Unassembled WGS sequence"/>
</dbReference>
<accession>A0ABV0VCB6</accession>
<name>A0ABV0VCB6_9TELE</name>
<protein>
    <submittedName>
        <fullName evidence="1">Uncharacterized protein</fullName>
    </submittedName>
</protein>
<keyword evidence="2" id="KW-1185">Reference proteome</keyword>
<evidence type="ECO:0000313" key="1">
    <source>
        <dbReference type="EMBL" id="MEQ2254942.1"/>
    </source>
</evidence>
<reference evidence="1 2" key="1">
    <citation type="submission" date="2021-06" db="EMBL/GenBank/DDBJ databases">
        <authorList>
            <person name="Palmer J.M."/>
        </authorList>
    </citation>
    <scope>NUCLEOTIDE SEQUENCE [LARGE SCALE GENOMIC DNA]</scope>
    <source>
        <strain evidence="2">if_2019</strain>
        <tissue evidence="1">Muscle</tissue>
    </source>
</reference>